<protein>
    <submittedName>
        <fullName evidence="1">8507_t:CDS:1</fullName>
    </submittedName>
</protein>
<organism evidence="1 2">
    <name type="scientific">Racocetra persica</name>
    <dbReference type="NCBI Taxonomy" id="160502"/>
    <lineage>
        <taxon>Eukaryota</taxon>
        <taxon>Fungi</taxon>
        <taxon>Fungi incertae sedis</taxon>
        <taxon>Mucoromycota</taxon>
        <taxon>Glomeromycotina</taxon>
        <taxon>Glomeromycetes</taxon>
        <taxon>Diversisporales</taxon>
        <taxon>Gigasporaceae</taxon>
        <taxon>Racocetra</taxon>
    </lineage>
</organism>
<feature type="non-terminal residue" evidence="1">
    <location>
        <position position="1"/>
    </location>
</feature>
<accession>A0ACA9PN27</accession>
<reference evidence="1" key="1">
    <citation type="submission" date="2021-06" db="EMBL/GenBank/DDBJ databases">
        <authorList>
            <person name="Kallberg Y."/>
            <person name="Tangrot J."/>
            <person name="Rosling A."/>
        </authorList>
    </citation>
    <scope>NUCLEOTIDE SEQUENCE</scope>
    <source>
        <strain evidence="1">MA461A</strain>
    </source>
</reference>
<evidence type="ECO:0000313" key="2">
    <source>
        <dbReference type="Proteomes" id="UP000789920"/>
    </source>
</evidence>
<comment type="caution">
    <text evidence="1">The sequence shown here is derived from an EMBL/GenBank/DDBJ whole genome shotgun (WGS) entry which is preliminary data.</text>
</comment>
<dbReference type="EMBL" id="CAJVQC010021509">
    <property type="protein sequence ID" value="CAG8713688.1"/>
    <property type="molecule type" value="Genomic_DNA"/>
</dbReference>
<dbReference type="Proteomes" id="UP000789920">
    <property type="component" value="Unassembled WGS sequence"/>
</dbReference>
<sequence>YFTKITGAIVIKNLFQSIKNSDISKQRNTGSYLIQCACEDLLSIAIDLANNYANIKLSHKYLHQQPMHISVSEQVKQYIHENLVFRVSELHCKIISKKLDRFETLTIDQVYFW</sequence>
<gene>
    <name evidence="1" type="ORF">RPERSI_LOCUS10728</name>
</gene>
<keyword evidence="2" id="KW-1185">Reference proteome</keyword>
<proteinExistence type="predicted"/>
<name>A0ACA9PN27_9GLOM</name>
<evidence type="ECO:0000313" key="1">
    <source>
        <dbReference type="EMBL" id="CAG8713688.1"/>
    </source>
</evidence>